<dbReference type="InterPro" id="IPR001005">
    <property type="entry name" value="SANT/Myb"/>
</dbReference>
<reference evidence="3 4" key="1">
    <citation type="journal article" date="2018" name="Gigascience">
        <title>Genomes of trombidid mites reveal novel predicted allergens and laterally-transferred genes associated with secondary metabolism.</title>
        <authorList>
            <person name="Dong X."/>
            <person name="Chaisiri K."/>
            <person name="Xia D."/>
            <person name="Armstrong S.D."/>
            <person name="Fang Y."/>
            <person name="Donnelly M.J."/>
            <person name="Kadowaki T."/>
            <person name="McGarry J.W."/>
            <person name="Darby A.C."/>
            <person name="Makepeace B.L."/>
        </authorList>
    </citation>
    <scope>NUCLEOTIDE SEQUENCE [LARGE SCALE GENOMIC DNA]</scope>
    <source>
        <strain evidence="3">UoL-WK</strain>
    </source>
</reference>
<dbReference type="Gene3D" id="1.20.58.1880">
    <property type="match status" value="1"/>
</dbReference>
<evidence type="ECO:0000256" key="1">
    <source>
        <dbReference type="ARBA" id="ARBA00004123"/>
    </source>
</evidence>
<evidence type="ECO:0000313" key="4">
    <source>
        <dbReference type="Proteomes" id="UP000285301"/>
    </source>
</evidence>
<dbReference type="GO" id="GO:0071339">
    <property type="term" value="C:MLL1 complex"/>
    <property type="evidence" value="ECO:0007669"/>
    <property type="project" value="TreeGrafter"/>
</dbReference>
<sequence length="141" mass="15309">MSSSANVGDIFLAAGMAFTKLGELTMHLQGKQENNSTGQKWDETDVEMLRSAVKKFGEDLNKISENIKRKTVTQLKSGIKRKAYEEANVPLSPTRKPVVSTVISSNVSATKASGISKVIAKSTPLNEQPSPHFSSTFVQKP</sequence>
<comment type="caution">
    <text evidence="3">The sequence shown here is derived from an EMBL/GenBank/DDBJ whole genome shotgun (WGS) entry which is preliminary data.</text>
</comment>
<evidence type="ECO:0000256" key="2">
    <source>
        <dbReference type="SAM" id="MobiDB-lite"/>
    </source>
</evidence>
<dbReference type="STRING" id="1965070.A0A3S3PKH6"/>
<dbReference type="EMBL" id="NCKU01000742">
    <property type="protein sequence ID" value="RWS14373.1"/>
    <property type="molecule type" value="Genomic_DNA"/>
</dbReference>
<dbReference type="GO" id="GO:0016589">
    <property type="term" value="C:NURF complex"/>
    <property type="evidence" value="ECO:0007669"/>
    <property type="project" value="TreeGrafter"/>
</dbReference>
<dbReference type="Proteomes" id="UP000285301">
    <property type="component" value="Unassembled WGS sequence"/>
</dbReference>
<proteinExistence type="predicted"/>
<keyword evidence="4" id="KW-1185">Reference proteome</keyword>
<dbReference type="CDD" id="cd00167">
    <property type="entry name" value="SANT"/>
    <property type="match status" value="1"/>
</dbReference>
<accession>A0A3S3PKH6</accession>
<dbReference type="AlphaFoldDB" id="A0A3S3PKH6"/>
<organism evidence="3 4">
    <name type="scientific">Dinothrombium tinctorium</name>
    <dbReference type="NCBI Taxonomy" id="1965070"/>
    <lineage>
        <taxon>Eukaryota</taxon>
        <taxon>Metazoa</taxon>
        <taxon>Ecdysozoa</taxon>
        <taxon>Arthropoda</taxon>
        <taxon>Chelicerata</taxon>
        <taxon>Arachnida</taxon>
        <taxon>Acari</taxon>
        <taxon>Acariformes</taxon>
        <taxon>Trombidiformes</taxon>
        <taxon>Prostigmata</taxon>
        <taxon>Anystina</taxon>
        <taxon>Parasitengona</taxon>
        <taxon>Trombidioidea</taxon>
        <taxon>Trombidiidae</taxon>
        <taxon>Dinothrombium</taxon>
    </lineage>
</organism>
<name>A0A3S3PKH6_9ACAR</name>
<dbReference type="OrthoDB" id="10021571at2759"/>
<dbReference type="PANTHER" id="PTHR21397">
    <property type="entry name" value="CHROMATIN COMPLEXES SUBUNIT BAP18-RELATED"/>
    <property type="match status" value="1"/>
</dbReference>
<dbReference type="PANTHER" id="PTHR21397:SF2">
    <property type="entry name" value="CHROMATIN COMPLEXES SUBUNIT BAP18"/>
    <property type="match status" value="1"/>
</dbReference>
<evidence type="ECO:0000313" key="3">
    <source>
        <dbReference type="EMBL" id="RWS14373.1"/>
    </source>
</evidence>
<gene>
    <name evidence="3" type="ORF">B4U79_06241</name>
</gene>
<feature type="compositionally biased region" description="Polar residues" evidence="2">
    <location>
        <begin position="123"/>
        <end position="141"/>
    </location>
</feature>
<dbReference type="SUPFAM" id="SSF46689">
    <property type="entry name" value="Homeodomain-like"/>
    <property type="match status" value="1"/>
</dbReference>
<feature type="region of interest" description="Disordered" evidence="2">
    <location>
        <begin position="121"/>
        <end position="141"/>
    </location>
</feature>
<dbReference type="InterPro" id="IPR009057">
    <property type="entry name" value="Homeodomain-like_sf"/>
</dbReference>
<comment type="subcellular location">
    <subcellularLocation>
        <location evidence="1">Nucleus</location>
    </subcellularLocation>
</comment>
<protein>
    <submittedName>
        <fullName evidence="3">Chromatin complexes subunit BAP18-like protein</fullName>
    </submittedName>
</protein>